<dbReference type="InterPro" id="IPR051320">
    <property type="entry name" value="Viral_Replic_Matur_Polypro"/>
</dbReference>
<dbReference type="PANTHER" id="PTHR33064">
    <property type="entry name" value="POL PROTEIN"/>
    <property type="match status" value="1"/>
</dbReference>
<dbReference type="InterPro" id="IPR043502">
    <property type="entry name" value="DNA/RNA_pol_sf"/>
</dbReference>
<dbReference type="InterPro" id="IPR000477">
    <property type="entry name" value="RT_dom"/>
</dbReference>
<dbReference type="SUPFAM" id="SSF56672">
    <property type="entry name" value="DNA/RNA polymerases"/>
    <property type="match status" value="2"/>
</dbReference>
<proteinExistence type="inferred from homology"/>
<reference evidence="4" key="1">
    <citation type="submission" date="2023-06" db="EMBL/GenBank/DDBJ databases">
        <title>Male Hemibagrus guttatus genome.</title>
        <authorList>
            <person name="Bian C."/>
        </authorList>
    </citation>
    <scope>NUCLEOTIDE SEQUENCE</scope>
    <source>
        <strain evidence="4">Male_cb2023</strain>
        <tissue evidence="4">Muscle</tissue>
    </source>
</reference>
<accession>A0AAE0V158</accession>
<keyword evidence="5" id="KW-1185">Reference proteome</keyword>
<dbReference type="Pfam" id="PF00078">
    <property type="entry name" value="RVT_1"/>
    <property type="match status" value="1"/>
</dbReference>
<name>A0AAE0V158_9TELE</name>
<sequence length="369" mass="41489">MAPDPYAPSCGWWAYGKVGLRRFFGLCPAESHRQRLGHQALTCMPQPQAWLQGGAPTILNNPGNALNISRITAMVLIIGSAARPQIVNKVDEDREDLVLPEGAVVLQYADDILISAETADICKEATWSLLNRLAQQGFKVSLSKLQFCETEVKYLGFILTQESLSTAKPAMNPREYQELQDIFSKKRVTQLPPHCTWDSAINLLVNAMHQLYVKAEKCEFYKDSITFLGYVISQRGVEMDYSKVKAAMDWPEPTSIKELQWVLRFYCRFIHSYSSIASPQTSLLQGKPRQLQWTQQACVVFLQLKKSFTSAPILRHPEPSLPFIIEVDASSCRIGAMLSQCHGNPGKAYPCAYFSQKLTPTEANYDVEN</sequence>
<dbReference type="InterPro" id="IPR043128">
    <property type="entry name" value="Rev_trsase/Diguanyl_cyclase"/>
</dbReference>
<dbReference type="Gene3D" id="3.30.70.270">
    <property type="match status" value="3"/>
</dbReference>
<feature type="domain" description="Reverse transcriptase" evidence="3">
    <location>
        <begin position="1"/>
        <end position="159"/>
    </location>
</feature>
<evidence type="ECO:0000256" key="2">
    <source>
        <dbReference type="ARBA" id="ARBA00012180"/>
    </source>
</evidence>
<evidence type="ECO:0000259" key="3">
    <source>
        <dbReference type="PROSITE" id="PS50878"/>
    </source>
</evidence>
<evidence type="ECO:0000313" key="4">
    <source>
        <dbReference type="EMBL" id="KAK3528664.1"/>
    </source>
</evidence>
<evidence type="ECO:0000313" key="5">
    <source>
        <dbReference type="Proteomes" id="UP001274896"/>
    </source>
</evidence>
<evidence type="ECO:0000256" key="1">
    <source>
        <dbReference type="ARBA" id="ARBA00010879"/>
    </source>
</evidence>
<dbReference type="Pfam" id="PF17919">
    <property type="entry name" value="RT_RNaseH_2"/>
    <property type="match status" value="1"/>
</dbReference>
<organism evidence="4 5">
    <name type="scientific">Hemibagrus guttatus</name>
    <dbReference type="NCBI Taxonomy" id="175788"/>
    <lineage>
        <taxon>Eukaryota</taxon>
        <taxon>Metazoa</taxon>
        <taxon>Chordata</taxon>
        <taxon>Craniata</taxon>
        <taxon>Vertebrata</taxon>
        <taxon>Euteleostomi</taxon>
        <taxon>Actinopterygii</taxon>
        <taxon>Neopterygii</taxon>
        <taxon>Teleostei</taxon>
        <taxon>Ostariophysi</taxon>
        <taxon>Siluriformes</taxon>
        <taxon>Bagridae</taxon>
        <taxon>Hemibagrus</taxon>
    </lineage>
</organism>
<dbReference type="AlphaFoldDB" id="A0AAE0V158"/>
<dbReference type="Proteomes" id="UP001274896">
    <property type="component" value="Unassembled WGS sequence"/>
</dbReference>
<comment type="similarity">
    <text evidence="1">Belongs to the beta type-B retroviral polymerase family. HERV class-II K(HML-2) pol subfamily.</text>
</comment>
<dbReference type="GO" id="GO:0004523">
    <property type="term" value="F:RNA-DNA hybrid ribonuclease activity"/>
    <property type="evidence" value="ECO:0007669"/>
    <property type="project" value="UniProtKB-EC"/>
</dbReference>
<dbReference type="PROSITE" id="PS50878">
    <property type="entry name" value="RT_POL"/>
    <property type="match status" value="1"/>
</dbReference>
<gene>
    <name evidence="4" type="ORF">QTP70_007203</name>
</gene>
<dbReference type="InterPro" id="IPR041577">
    <property type="entry name" value="RT_RNaseH_2"/>
</dbReference>
<protein>
    <recommendedName>
        <fullName evidence="2">ribonuclease H</fullName>
        <ecNumber evidence="2">3.1.26.4</ecNumber>
    </recommendedName>
</protein>
<dbReference type="EC" id="3.1.26.4" evidence="2"/>
<dbReference type="EMBL" id="JAUCMX010000012">
    <property type="protein sequence ID" value="KAK3528664.1"/>
    <property type="molecule type" value="Genomic_DNA"/>
</dbReference>
<comment type="caution">
    <text evidence="4">The sequence shown here is derived from an EMBL/GenBank/DDBJ whole genome shotgun (WGS) entry which is preliminary data.</text>
</comment>
<dbReference type="PANTHER" id="PTHR33064:SF37">
    <property type="entry name" value="RIBONUCLEASE H"/>
    <property type="match status" value="1"/>
</dbReference>